<feature type="domain" description="PAC" evidence="8">
    <location>
        <begin position="413"/>
        <end position="466"/>
    </location>
</feature>
<dbReference type="NCBIfam" id="TIGR00229">
    <property type="entry name" value="sensory_box"/>
    <property type="match status" value="4"/>
</dbReference>
<dbReference type="PROSITE" id="PS50113">
    <property type="entry name" value="PAC"/>
    <property type="match status" value="4"/>
</dbReference>
<evidence type="ECO:0000256" key="3">
    <source>
        <dbReference type="ARBA" id="ARBA00022553"/>
    </source>
</evidence>
<dbReference type="Pfam" id="PF00512">
    <property type="entry name" value="HisKA"/>
    <property type="match status" value="1"/>
</dbReference>
<dbReference type="RefSeq" id="WP_199382739.1">
    <property type="nucleotide sequence ID" value="NZ_JAEMHM010000003.1"/>
</dbReference>
<dbReference type="InterPro" id="IPR004358">
    <property type="entry name" value="Sig_transdc_His_kin-like_C"/>
</dbReference>
<feature type="domain" description="PAC" evidence="8">
    <location>
        <begin position="25"/>
        <end position="77"/>
    </location>
</feature>
<feature type="domain" description="PAC" evidence="8">
    <location>
        <begin position="286"/>
        <end position="338"/>
    </location>
</feature>
<accession>A0A8J7LTX2</accession>
<dbReference type="SUPFAM" id="SSF47384">
    <property type="entry name" value="Homodimeric domain of signal transducing histidine kinase"/>
    <property type="match status" value="1"/>
</dbReference>
<dbReference type="Pfam" id="PF02518">
    <property type="entry name" value="HATPase_c"/>
    <property type="match status" value="1"/>
</dbReference>
<dbReference type="InterPro" id="IPR036890">
    <property type="entry name" value="HATPase_C_sf"/>
</dbReference>
<evidence type="ECO:0000259" key="8">
    <source>
        <dbReference type="PROSITE" id="PS50113"/>
    </source>
</evidence>
<organism evidence="9 10">
    <name type="scientific">Geomesophilobacter sediminis</name>
    <dbReference type="NCBI Taxonomy" id="2798584"/>
    <lineage>
        <taxon>Bacteria</taxon>
        <taxon>Pseudomonadati</taxon>
        <taxon>Thermodesulfobacteriota</taxon>
        <taxon>Desulfuromonadia</taxon>
        <taxon>Geobacterales</taxon>
        <taxon>Geobacteraceae</taxon>
        <taxon>Geomesophilobacter</taxon>
    </lineage>
</organism>
<dbReference type="Pfam" id="PF00989">
    <property type="entry name" value="PAS"/>
    <property type="match status" value="1"/>
</dbReference>
<dbReference type="Gene3D" id="1.10.287.130">
    <property type="match status" value="1"/>
</dbReference>
<dbReference type="InterPro" id="IPR035965">
    <property type="entry name" value="PAS-like_dom_sf"/>
</dbReference>
<dbReference type="InterPro" id="IPR001610">
    <property type="entry name" value="PAC"/>
</dbReference>
<dbReference type="InterPro" id="IPR013767">
    <property type="entry name" value="PAS_fold"/>
</dbReference>
<keyword evidence="4" id="KW-0808">Transferase</keyword>
<dbReference type="InterPro" id="IPR013655">
    <property type="entry name" value="PAS_fold_3"/>
</dbReference>
<evidence type="ECO:0000313" key="10">
    <source>
        <dbReference type="Proteomes" id="UP000636888"/>
    </source>
</evidence>
<comment type="caution">
    <text evidence="9">The sequence shown here is derived from an EMBL/GenBank/DDBJ whole genome shotgun (WGS) entry which is preliminary data.</text>
</comment>
<dbReference type="PROSITE" id="PS50109">
    <property type="entry name" value="HIS_KIN"/>
    <property type="match status" value="1"/>
</dbReference>
<feature type="domain" description="PAS" evidence="7">
    <location>
        <begin position="206"/>
        <end position="247"/>
    </location>
</feature>
<dbReference type="FunFam" id="3.30.565.10:FF:000006">
    <property type="entry name" value="Sensor histidine kinase WalK"/>
    <property type="match status" value="1"/>
</dbReference>
<dbReference type="InterPro" id="IPR052162">
    <property type="entry name" value="Sensor_kinase/Photoreceptor"/>
</dbReference>
<evidence type="ECO:0000259" key="6">
    <source>
        <dbReference type="PROSITE" id="PS50109"/>
    </source>
</evidence>
<dbReference type="SMART" id="SM00086">
    <property type="entry name" value="PAC"/>
    <property type="match status" value="4"/>
</dbReference>
<dbReference type="AlphaFoldDB" id="A0A8J7LTX2"/>
<gene>
    <name evidence="9" type="ORF">JFN93_04180</name>
</gene>
<evidence type="ECO:0000256" key="2">
    <source>
        <dbReference type="ARBA" id="ARBA00012438"/>
    </source>
</evidence>
<dbReference type="SMART" id="SM00388">
    <property type="entry name" value="HisKA"/>
    <property type="match status" value="1"/>
</dbReference>
<comment type="catalytic activity">
    <reaction evidence="1">
        <text>ATP + protein L-histidine = ADP + protein N-phospho-L-histidine.</text>
        <dbReference type="EC" id="2.7.13.3"/>
    </reaction>
</comment>
<dbReference type="InterPro" id="IPR005467">
    <property type="entry name" value="His_kinase_dom"/>
</dbReference>
<sequence>MFLHPEERQRIARSWRQALEAGTEWSREFRCLTDSGALAWVHGSAVPIRDARGEITGYLGCNRDITRKTAAETALQKSEERYRLALDATHDGLWDLEVGTDNCYFSQGCFEMLGYAGDEQHAGTDWLSIVNCSDLARGRETYRDCVEGKIDSFEVEFRIKSKKGTWKWILVRGKATSRNRDGMATRMVGTFIDISERKQIEELLRMEHNLLELITLTSPVGIMFINRQAEIIFTNPRAEQILGFSRDGQPNSGQGTAYGERKDSGPFLAVKERVIGRVLESGEQILNHCVTIPRPEGEPVHLSLNAAPFREENGQIGGIVATFEDVTELKSNEQALSDNAWLLAEGQRIANLGSYVQDLKDNTRTYSSTMQEIFGLPQGYSGATEDFLLTVHPDFREAYAVRFSAAVAARQRFEMEYKIIRPRDGEERWVAEFSEVQMDNAGPMGRLIGTVQDVTQHKASEEAIRTLNDELDRRVAERTSQLDAAKQEMESFSYSVSHDLRAPLRHINSYSSLLIDEFSSHLPKEAKHYLERICAASSRMGLLIDDLLMLTRVSRAEMKHNSFSISRLAEEVAEMLRTNEPERTVDFVIAGGLSAKGDSVLVRLVLENLMQNAMKYSSKVPTARIEFGRAQIKGKNAFFVRDNGVGFDMSYSDKLFQPFQRLHGAEFEGTGIGLATVKKIVQRHGGCVWAEGVENEGATFFFTLPDKPKTKYEGRPGLAAAAEY</sequence>
<dbReference type="EC" id="2.7.13.3" evidence="2"/>
<evidence type="ECO:0000256" key="5">
    <source>
        <dbReference type="ARBA" id="ARBA00022777"/>
    </source>
</evidence>
<dbReference type="CDD" id="cd00082">
    <property type="entry name" value="HisKA"/>
    <property type="match status" value="1"/>
</dbReference>
<dbReference type="InterPro" id="IPR000014">
    <property type="entry name" value="PAS"/>
</dbReference>
<dbReference type="EMBL" id="JAEMHM010000003">
    <property type="protein sequence ID" value="MBJ6723899.1"/>
    <property type="molecule type" value="Genomic_DNA"/>
</dbReference>
<keyword evidence="3" id="KW-0597">Phosphoprotein</keyword>
<reference evidence="9" key="1">
    <citation type="submission" date="2020-12" db="EMBL/GenBank/DDBJ databases">
        <title>Geomonas sp. Red875, isolated from river sediment.</title>
        <authorList>
            <person name="Xu Z."/>
            <person name="Zhang Z."/>
            <person name="Masuda Y."/>
            <person name="Itoh H."/>
            <person name="Senoo K."/>
        </authorList>
    </citation>
    <scope>NUCLEOTIDE SEQUENCE</scope>
    <source>
        <strain evidence="9">Red875</strain>
    </source>
</reference>
<proteinExistence type="predicted"/>
<dbReference type="SMART" id="SM00387">
    <property type="entry name" value="HATPase_c"/>
    <property type="match status" value="1"/>
</dbReference>
<dbReference type="InterPro" id="IPR036097">
    <property type="entry name" value="HisK_dim/P_sf"/>
</dbReference>
<dbReference type="PROSITE" id="PS50112">
    <property type="entry name" value="PAS"/>
    <property type="match status" value="1"/>
</dbReference>
<name>A0A8J7LTX2_9BACT</name>
<dbReference type="Pfam" id="PF08447">
    <property type="entry name" value="PAS_3"/>
    <property type="match status" value="3"/>
</dbReference>
<dbReference type="FunFam" id="1.10.287.130:FF:000070">
    <property type="entry name" value="Histidine kinase sensor protein"/>
    <property type="match status" value="1"/>
</dbReference>
<dbReference type="SUPFAM" id="SSF55874">
    <property type="entry name" value="ATPase domain of HSP90 chaperone/DNA topoisomerase II/histidine kinase"/>
    <property type="match status" value="1"/>
</dbReference>
<dbReference type="SUPFAM" id="SSF55785">
    <property type="entry name" value="PYP-like sensor domain (PAS domain)"/>
    <property type="match status" value="4"/>
</dbReference>
<dbReference type="InterPro" id="IPR003661">
    <property type="entry name" value="HisK_dim/P_dom"/>
</dbReference>
<dbReference type="Gene3D" id="2.10.70.100">
    <property type="match status" value="1"/>
</dbReference>
<dbReference type="Gene3D" id="3.30.450.20">
    <property type="entry name" value="PAS domain"/>
    <property type="match status" value="4"/>
</dbReference>
<dbReference type="Proteomes" id="UP000636888">
    <property type="component" value="Unassembled WGS sequence"/>
</dbReference>
<keyword evidence="5" id="KW-0418">Kinase</keyword>
<dbReference type="PANTHER" id="PTHR43304:SF1">
    <property type="entry name" value="PAC DOMAIN-CONTAINING PROTEIN"/>
    <property type="match status" value="1"/>
</dbReference>
<protein>
    <recommendedName>
        <fullName evidence="2">histidine kinase</fullName>
        <ecNumber evidence="2">2.7.13.3</ecNumber>
    </recommendedName>
</protein>
<dbReference type="InterPro" id="IPR000700">
    <property type="entry name" value="PAS-assoc_C"/>
</dbReference>
<dbReference type="PRINTS" id="PR00344">
    <property type="entry name" value="BCTRLSENSOR"/>
</dbReference>
<dbReference type="GO" id="GO:0000155">
    <property type="term" value="F:phosphorelay sensor kinase activity"/>
    <property type="evidence" value="ECO:0007669"/>
    <property type="project" value="InterPro"/>
</dbReference>
<evidence type="ECO:0000313" key="9">
    <source>
        <dbReference type="EMBL" id="MBJ6723899.1"/>
    </source>
</evidence>
<evidence type="ECO:0000259" key="7">
    <source>
        <dbReference type="PROSITE" id="PS50112"/>
    </source>
</evidence>
<feature type="domain" description="PAC" evidence="8">
    <location>
        <begin position="153"/>
        <end position="206"/>
    </location>
</feature>
<dbReference type="PANTHER" id="PTHR43304">
    <property type="entry name" value="PHYTOCHROME-LIKE PROTEIN CPH1"/>
    <property type="match status" value="1"/>
</dbReference>
<feature type="domain" description="Histidine kinase" evidence="6">
    <location>
        <begin position="495"/>
        <end position="708"/>
    </location>
</feature>
<dbReference type="Gene3D" id="3.30.565.10">
    <property type="entry name" value="Histidine kinase-like ATPase, C-terminal domain"/>
    <property type="match status" value="1"/>
</dbReference>
<dbReference type="SMART" id="SM00091">
    <property type="entry name" value="PAS"/>
    <property type="match status" value="2"/>
</dbReference>
<dbReference type="CDD" id="cd00130">
    <property type="entry name" value="PAS"/>
    <property type="match status" value="4"/>
</dbReference>
<evidence type="ECO:0000256" key="1">
    <source>
        <dbReference type="ARBA" id="ARBA00000085"/>
    </source>
</evidence>
<evidence type="ECO:0000256" key="4">
    <source>
        <dbReference type="ARBA" id="ARBA00022679"/>
    </source>
</evidence>
<dbReference type="InterPro" id="IPR003594">
    <property type="entry name" value="HATPase_dom"/>
</dbReference>
<keyword evidence="10" id="KW-1185">Reference proteome</keyword>